<dbReference type="RefSeq" id="WP_036151129.1">
    <property type="nucleotide sequence ID" value="NZ_AVCX01000017.1"/>
</dbReference>
<dbReference type="STRING" id="1220589.CD32_03125"/>
<organism evidence="3 4">
    <name type="scientific">Lysinibacillus odysseyi 34hs-1 = NBRC 100172</name>
    <dbReference type="NCBI Taxonomy" id="1220589"/>
    <lineage>
        <taxon>Bacteria</taxon>
        <taxon>Bacillati</taxon>
        <taxon>Bacillota</taxon>
        <taxon>Bacilli</taxon>
        <taxon>Bacillales</taxon>
        <taxon>Bacillaceae</taxon>
        <taxon>Lysinibacillus</taxon>
    </lineage>
</organism>
<dbReference type="Gene3D" id="3.40.50.450">
    <property type="match status" value="1"/>
</dbReference>
<dbReference type="NCBIfam" id="TIGR00732">
    <property type="entry name" value="dprA"/>
    <property type="match status" value="1"/>
</dbReference>
<evidence type="ECO:0000256" key="1">
    <source>
        <dbReference type="ARBA" id="ARBA00006525"/>
    </source>
</evidence>
<comment type="similarity">
    <text evidence="1">Belongs to the DprA/Smf family.</text>
</comment>
<accession>A0A0A3IXD7</accession>
<dbReference type="OrthoDB" id="9785707at2"/>
<evidence type="ECO:0000313" key="4">
    <source>
        <dbReference type="Proteomes" id="UP000030437"/>
    </source>
</evidence>
<dbReference type="EMBL" id="JPVP01000046">
    <property type="protein sequence ID" value="KGR87558.1"/>
    <property type="molecule type" value="Genomic_DNA"/>
</dbReference>
<evidence type="ECO:0000313" key="3">
    <source>
        <dbReference type="EMBL" id="KGR87558.1"/>
    </source>
</evidence>
<comment type="caution">
    <text evidence="3">The sequence shown here is derived from an EMBL/GenBank/DDBJ whole genome shotgun (WGS) entry which is preliminary data.</text>
</comment>
<dbReference type="InterPro" id="IPR057666">
    <property type="entry name" value="DrpA_SLOG"/>
</dbReference>
<dbReference type="SUPFAM" id="SSF102405">
    <property type="entry name" value="MCP/YpsA-like"/>
    <property type="match status" value="1"/>
</dbReference>
<dbReference type="eggNOG" id="COG0758">
    <property type="taxonomic scope" value="Bacteria"/>
</dbReference>
<dbReference type="InterPro" id="IPR003488">
    <property type="entry name" value="DprA"/>
</dbReference>
<dbReference type="GO" id="GO:0009294">
    <property type="term" value="P:DNA-mediated transformation"/>
    <property type="evidence" value="ECO:0007669"/>
    <property type="project" value="InterPro"/>
</dbReference>
<name>A0A0A3IXD7_9BACI</name>
<keyword evidence="4" id="KW-1185">Reference proteome</keyword>
<dbReference type="Pfam" id="PF02481">
    <property type="entry name" value="DNA_processg_A"/>
    <property type="match status" value="1"/>
</dbReference>
<reference evidence="3 4" key="1">
    <citation type="submission" date="2014-02" db="EMBL/GenBank/DDBJ databases">
        <title>Draft genome sequence of Lysinibacillus odysseyi NBRC 100172.</title>
        <authorList>
            <person name="Zhang F."/>
            <person name="Wang G."/>
            <person name="Zhang L."/>
        </authorList>
    </citation>
    <scope>NUCLEOTIDE SEQUENCE [LARGE SCALE GENOMIC DNA]</scope>
    <source>
        <strain evidence="3 4">NBRC 100172</strain>
    </source>
</reference>
<protein>
    <submittedName>
        <fullName evidence="3">DNA processing protein</fullName>
    </submittedName>
</protein>
<feature type="domain" description="Smf/DprA SLOG" evidence="2">
    <location>
        <begin position="81"/>
        <end position="281"/>
    </location>
</feature>
<sequence>MTNLQHLLALHHTYPLSLNKLHILLHEARTINGLTWLSASDLAQILNIGKTKAIALKKAYSTWMEKDIENYYASLDIEPIPYTSADYPKELLQLPDAPVMLYVKGNRKLLTAEKKIACIGSRKATQYSVEAFTQLMPPLISAGYVIVSGLAKGADTLAHRSAIHYGGHTIAVLGHGLHTIYPKANEELALYMGQHQLLVTEYPPFMGPKKHYFPMRNRIISGLSDALVVTEAAMRSGTIITTELALEQGKDVFAVPGPITSAQSSGTNNLIKEGAIPIWNGYQINYLSRNS</sequence>
<dbReference type="AlphaFoldDB" id="A0A0A3IXD7"/>
<gene>
    <name evidence="3" type="ORF">CD32_03125</name>
</gene>
<proteinExistence type="inferred from homology"/>
<dbReference type="PANTHER" id="PTHR43022:SF1">
    <property type="entry name" value="PROTEIN SMF"/>
    <property type="match status" value="1"/>
</dbReference>
<evidence type="ECO:0000259" key="2">
    <source>
        <dbReference type="Pfam" id="PF02481"/>
    </source>
</evidence>
<dbReference type="Proteomes" id="UP000030437">
    <property type="component" value="Unassembled WGS sequence"/>
</dbReference>
<dbReference type="PANTHER" id="PTHR43022">
    <property type="entry name" value="PROTEIN SMF"/>
    <property type="match status" value="1"/>
</dbReference>